<dbReference type="EMBL" id="CADIKC010000014">
    <property type="protein sequence ID" value="CAB3741279.1"/>
    <property type="molecule type" value="Genomic_DNA"/>
</dbReference>
<proteinExistence type="predicted"/>
<reference evidence="1 2" key="1">
    <citation type="submission" date="2020-04" db="EMBL/GenBank/DDBJ databases">
        <authorList>
            <person name="De Canck E."/>
        </authorList>
    </citation>
    <scope>NUCLEOTIDE SEQUENCE [LARGE SCALE GENOMIC DNA]</scope>
    <source>
        <strain evidence="1 2">LMG 24238</strain>
    </source>
</reference>
<gene>
    <name evidence="1" type="ORF">LMG24238_06740</name>
</gene>
<evidence type="ECO:0000313" key="2">
    <source>
        <dbReference type="Proteomes" id="UP000494255"/>
    </source>
</evidence>
<organism evidence="1 2">
    <name type="scientific">Paraburkholderia sediminicola</name>
    <dbReference type="NCBI Taxonomy" id="458836"/>
    <lineage>
        <taxon>Bacteria</taxon>
        <taxon>Pseudomonadati</taxon>
        <taxon>Pseudomonadota</taxon>
        <taxon>Betaproteobacteria</taxon>
        <taxon>Burkholderiales</taxon>
        <taxon>Burkholderiaceae</taxon>
        <taxon>Paraburkholderia</taxon>
    </lineage>
</organism>
<dbReference type="AlphaFoldDB" id="A0A6J5CQL3"/>
<evidence type="ECO:0000313" key="1">
    <source>
        <dbReference type="EMBL" id="CAB3741279.1"/>
    </source>
</evidence>
<sequence length="40" mass="4324">MKAATIAPFIFLLHPIGQTVITRVIAATRRASLDSRTTGQ</sequence>
<dbReference type="Proteomes" id="UP000494255">
    <property type="component" value="Unassembled WGS sequence"/>
</dbReference>
<accession>A0A6J5CQL3</accession>
<protein>
    <submittedName>
        <fullName evidence="1">Uncharacterized protein</fullName>
    </submittedName>
</protein>
<name>A0A6J5CQL3_9BURK</name>
<keyword evidence="2" id="KW-1185">Reference proteome</keyword>